<comment type="caution">
    <text evidence="4">The sequence shown here is derived from an EMBL/GenBank/DDBJ whole genome shotgun (WGS) entry which is preliminary data.</text>
</comment>
<dbReference type="EMBL" id="SPLM01000075">
    <property type="protein sequence ID" value="TMW61846.1"/>
    <property type="molecule type" value="Genomic_DNA"/>
</dbReference>
<dbReference type="InterPro" id="IPR043504">
    <property type="entry name" value="Peptidase_S1_PA_chymotrypsin"/>
</dbReference>
<keyword evidence="5" id="KW-1185">Reference proteome</keyword>
<evidence type="ECO:0000256" key="1">
    <source>
        <dbReference type="ARBA" id="ARBA00023026"/>
    </source>
</evidence>
<protein>
    <recommendedName>
        <fullName evidence="6">Serine protease</fullName>
    </recommendedName>
</protein>
<evidence type="ECO:0000313" key="5">
    <source>
        <dbReference type="Proteomes" id="UP000794436"/>
    </source>
</evidence>
<feature type="region of interest" description="Disordered" evidence="2">
    <location>
        <begin position="448"/>
        <end position="508"/>
    </location>
</feature>
<dbReference type="AlphaFoldDB" id="A0A8K1FGN2"/>
<feature type="compositionally biased region" description="Pro residues" evidence="2">
    <location>
        <begin position="391"/>
        <end position="411"/>
    </location>
</feature>
<name>A0A8K1FGN2_PYTOL</name>
<keyword evidence="3" id="KW-0732">Signal</keyword>
<feature type="chain" id="PRO_5035479382" description="Serine protease" evidence="3">
    <location>
        <begin position="28"/>
        <end position="540"/>
    </location>
</feature>
<feature type="signal peptide" evidence="3">
    <location>
        <begin position="1"/>
        <end position="27"/>
    </location>
</feature>
<dbReference type="PANTHER" id="PTHR36234:SF5">
    <property type="entry name" value="LYSYL ENDOPEPTIDASE"/>
    <property type="match status" value="1"/>
</dbReference>
<evidence type="ECO:0000313" key="4">
    <source>
        <dbReference type="EMBL" id="TMW61846.1"/>
    </source>
</evidence>
<feature type="compositionally biased region" description="Pro residues" evidence="2">
    <location>
        <begin position="462"/>
        <end position="503"/>
    </location>
</feature>
<proteinExistence type="predicted"/>
<accession>A0A8K1FGN2</accession>
<evidence type="ECO:0008006" key="6">
    <source>
        <dbReference type="Google" id="ProtNLM"/>
    </source>
</evidence>
<gene>
    <name evidence="4" type="ORF">Poli38472_010909</name>
</gene>
<keyword evidence="1" id="KW-0843">Virulence</keyword>
<dbReference type="Gene3D" id="2.40.10.10">
    <property type="entry name" value="Trypsin-like serine proteases"/>
    <property type="match status" value="2"/>
</dbReference>
<evidence type="ECO:0000256" key="3">
    <source>
        <dbReference type="SAM" id="SignalP"/>
    </source>
</evidence>
<dbReference type="Pfam" id="PF13365">
    <property type="entry name" value="Trypsin_2"/>
    <property type="match status" value="1"/>
</dbReference>
<reference evidence="4" key="1">
    <citation type="submission" date="2019-03" db="EMBL/GenBank/DDBJ databases">
        <title>Long read genome sequence of the mycoparasitic Pythium oligandrum ATCC 38472 isolated from sugarbeet rhizosphere.</title>
        <authorList>
            <person name="Gaulin E."/>
        </authorList>
    </citation>
    <scope>NUCLEOTIDE SEQUENCE</scope>
    <source>
        <strain evidence="4">ATCC 38472_TT</strain>
    </source>
</reference>
<sequence>MPSFSSLVRGVALACAVASFLSTSVTAEEKGVTIGTIEDRFFSVNSSVARTPQTQTLTSSGSSFITVHFAHFELADGDKVVVRSPDNAYHFEYTGLGRGQLGNQGGFFSSRIPGEAAVVEYVPSSSEPTNAINGFTVDQITRMSRGASMLTVCGTDDTRPAKCYQNEAVVYQKAQAVARLLINGQESCTGWLLGSEGHLISNYHCLGGAGRSDSTDYEFSAESTSCDDECKVKGGCAGKVVADTATVIASDANLDYALVKLNTTADLSAYGYMKLRVAGANESEQIYIPQHPSGWARRIAAVVDDGSVAKVDKVDGSSPCGDHRLLYAADTQGGSSGSPIIATKDNAVVGLHSCGVLGSDCKNSATDIRGIIYDLKKKGAVPRDALDDPDAPVPDGPWIPGTTPAPTPSTTPAPTQSVCLVFRQQSTCETLLPGRCIWSNGACIPNPASETPTSAPTTAAPTPEPTTPAPTTPAPTTPAPTTPAPTTPAPTTPAPTTPKPTTPAPTSTKPSVCRVFWFKSSCEVLSFGKCVWKDNTCVLA</sequence>
<dbReference type="Proteomes" id="UP000794436">
    <property type="component" value="Unassembled WGS sequence"/>
</dbReference>
<dbReference type="OrthoDB" id="165345at2759"/>
<dbReference type="PANTHER" id="PTHR36234">
    <property type="entry name" value="LYSYL ENDOPEPTIDASE"/>
    <property type="match status" value="1"/>
</dbReference>
<dbReference type="SUPFAM" id="SSF50494">
    <property type="entry name" value="Trypsin-like serine proteases"/>
    <property type="match status" value="1"/>
</dbReference>
<feature type="region of interest" description="Disordered" evidence="2">
    <location>
        <begin position="382"/>
        <end position="413"/>
    </location>
</feature>
<evidence type="ECO:0000256" key="2">
    <source>
        <dbReference type="SAM" id="MobiDB-lite"/>
    </source>
</evidence>
<feature type="compositionally biased region" description="Low complexity" evidence="2">
    <location>
        <begin position="448"/>
        <end position="461"/>
    </location>
</feature>
<dbReference type="InterPro" id="IPR009003">
    <property type="entry name" value="Peptidase_S1_PA"/>
</dbReference>
<organism evidence="4 5">
    <name type="scientific">Pythium oligandrum</name>
    <name type="common">Mycoparasitic fungus</name>
    <dbReference type="NCBI Taxonomy" id="41045"/>
    <lineage>
        <taxon>Eukaryota</taxon>
        <taxon>Sar</taxon>
        <taxon>Stramenopiles</taxon>
        <taxon>Oomycota</taxon>
        <taxon>Peronosporomycetes</taxon>
        <taxon>Pythiales</taxon>
        <taxon>Pythiaceae</taxon>
        <taxon>Pythium</taxon>
    </lineage>
</organism>